<gene>
    <name evidence="14" type="ORF">BC349_18230</name>
</gene>
<feature type="domain" description="Metallo-beta-lactamase" evidence="13">
    <location>
        <begin position="75"/>
        <end position="244"/>
    </location>
</feature>
<dbReference type="InterPro" id="IPR036866">
    <property type="entry name" value="RibonucZ/Hydroxyglut_hydro"/>
</dbReference>
<dbReference type="Pfam" id="PF00753">
    <property type="entry name" value="Lactamase_B"/>
    <property type="match status" value="1"/>
</dbReference>
<evidence type="ECO:0000259" key="13">
    <source>
        <dbReference type="SMART" id="SM00849"/>
    </source>
</evidence>
<comment type="catalytic activity">
    <reaction evidence="1">
        <text>a beta-lactam + H2O = a substituted beta-amino acid</text>
        <dbReference type="Rhea" id="RHEA:20401"/>
        <dbReference type="ChEBI" id="CHEBI:15377"/>
        <dbReference type="ChEBI" id="CHEBI:35627"/>
        <dbReference type="ChEBI" id="CHEBI:140347"/>
        <dbReference type="EC" id="3.5.2.6"/>
    </reaction>
</comment>
<comment type="similarity">
    <text evidence="4">Belongs to the metallo-beta-lactamase superfamily. Class-B beta-lactamase family.</text>
</comment>
<keyword evidence="12" id="KW-0046">Antibiotic resistance</keyword>
<reference evidence="14 15" key="1">
    <citation type="submission" date="2016-07" db="EMBL/GenBank/DDBJ databases">
        <title>Genome analysis of Flavihumibacter stibioxidans YS-17.</title>
        <authorList>
            <person name="Shi K."/>
            <person name="Han Y."/>
            <person name="Wang G."/>
        </authorList>
    </citation>
    <scope>NUCLEOTIDE SEQUENCE [LARGE SCALE GENOMIC DNA]</scope>
    <source>
        <strain evidence="14 15">YS-17</strain>
    </source>
</reference>
<name>A0ABR7MEJ3_9BACT</name>
<dbReference type="Gene3D" id="3.10.450.50">
    <property type="match status" value="1"/>
</dbReference>
<evidence type="ECO:0000256" key="4">
    <source>
        <dbReference type="ARBA" id="ARBA00005250"/>
    </source>
</evidence>
<evidence type="ECO:0000313" key="15">
    <source>
        <dbReference type="Proteomes" id="UP000765802"/>
    </source>
</evidence>
<protein>
    <recommendedName>
        <fullName evidence="6">beta-lactamase</fullName>
        <ecNumber evidence="6">3.5.2.6</ecNumber>
    </recommendedName>
</protein>
<keyword evidence="9" id="KW-0574">Periplasm</keyword>
<evidence type="ECO:0000256" key="3">
    <source>
        <dbReference type="ARBA" id="ARBA00004418"/>
    </source>
</evidence>
<dbReference type="InterPro" id="IPR032710">
    <property type="entry name" value="NTF2-like_dom_sf"/>
</dbReference>
<dbReference type="PROSITE" id="PS00744">
    <property type="entry name" value="BETA_LACTAMASE_B_2"/>
    <property type="match status" value="1"/>
</dbReference>
<evidence type="ECO:0000256" key="10">
    <source>
        <dbReference type="ARBA" id="ARBA00022801"/>
    </source>
</evidence>
<dbReference type="SUPFAM" id="SSF54427">
    <property type="entry name" value="NTF2-like"/>
    <property type="match status" value="1"/>
</dbReference>
<dbReference type="Pfam" id="PF14534">
    <property type="entry name" value="DUF4440"/>
    <property type="match status" value="1"/>
</dbReference>
<evidence type="ECO:0000256" key="1">
    <source>
        <dbReference type="ARBA" id="ARBA00001526"/>
    </source>
</evidence>
<proteinExistence type="inferred from homology"/>
<dbReference type="InterPro" id="IPR001018">
    <property type="entry name" value="Beta-lactamase_class-B_CS"/>
</dbReference>
<evidence type="ECO:0000256" key="8">
    <source>
        <dbReference type="ARBA" id="ARBA00022729"/>
    </source>
</evidence>
<dbReference type="CDD" id="cd16302">
    <property type="entry name" value="CcrA-like_MBL-B1"/>
    <property type="match status" value="1"/>
</dbReference>
<dbReference type="InterPro" id="IPR058199">
    <property type="entry name" value="BlaB//VIM/IMP-1"/>
</dbReference>
<evidence type="ECO:0000256" key="2">
    <source>
        <dbReference type="ARBA" id="ARBA00001947"/>
    </source>
</evidence>
<dbReference type="SUPFAM" id="SSF56281">
    <property type="entry name" value="Metallo-hydrolase/oxidoreductase"/>
    <property type="match status" value="1"/>
</dbReference>
<comment type="subunit">
    <text evidence="5">Monomer.</text>
</comment>
<dbReference type="EMBL" id="MBUA01000030">
    <property type="protein sequence ID" value="MBC6492998.1"/>
    <property type="molecule type" value="Genomic_DNA"/>
</dbReference>
<evidence type="ECO:0000256" key="7">
    <source>
        <dbReference type="ARBA" id="ARBA00022723"/>
    </source>
</evidence>
<sequence>MKNQNYLNRYYLNGAARCRSILLLILLSCITANTYSQSKKGISDYRSGTLEIKMIRPGVYLHISFLNTQQWGKVACNGMVYINQGEAIIFDSPTGDTASRELISLLQKKMKVKIRGIVVNHFHDDCLGGLKIFHQAGIPSYSSVLTQELARKTGATIPQHGFTENLELKAGNNTVINRYFGEAHTRDNIVSYLPAEQVLFGGCMVKALNASTGYLGDANVNEWSATVSRVKSAYPDIKYVIPGHDDFGDVSLLDYTIELFKPKPASAKTYTPVSQELFDTIANLDSLMFDAFNRRDLNNAMQFFDEDLEFYHDKGGVDNYSVTRNKLQSLFTNNAGTGLRRVLVPGSLEVYPIANYGAVQTNLHQFCHMENGKNDCGTFKNIMIWQKKGNQWKVTRVISYDH</sequence>
<evidence type="ECO:0000256" key="12">
    <source>
        <dbReference type="ARBA" id="ARBA00023251"/>
    </source>
</evidence>
<accession>A0ABR7MEJ3</accession>
<dbReference type="Gene3D" id="3.60.15.10">
    <property type="entry name" value="Ribonuclease Z/Hydroxyacylglutathione hydrolase-like"/>
    <property type="match status" value="1"/>
</dbReference>
<dbReference type="PANTHER" id="PTHR42951:SF4">
    <property type="entry name" value="ACYL-COENZYME A THIOESTERASE MBLAC2"/>
    <property type="match status" value="1"/>
</dbReference>
<evidence type="ECO:0000313" key="14">
    <source>
        <dbReference type="EMBL" id="MBC6492998.1"/>
    </source>
</evidence>
<keyword evidence="10" id="KW-0378">Hydrolase</keyword>
<evidence type="ECO:0000256" key="9">
    <source>
        <dbReference type="ARBA" id="ARBA00022764"/>
    </source>
</evidence>
<comment type="subcellular location">
    <subcellularLocation>
        <location evidence="3">Periplasm</location>
    </subcellularLocation>
</comment>
<dbReference type="NCBIfam" id="NF033088">
    <property type="entry name" value="bla_subclass_B1"/>
    <property type="match status" value="1"/>
</dbReference>
<dbReference type="InterPro" id="IPR001279">
    <property type="entry name" value="Metallo-B-lactamas"/>
</dbReference>
<keyword evidence="7" id="KW-0479">Metal-binding</keyword>
<evidence type="ECO:0000256" key="6">
    <source>
        <dbReference type="ARBA" id="ARBA00012865"/>
    </source>
</evidence>
<dbReference type="InterPro" id="IPR050855">
    <property type="entry name" value="NDM-1-like"/>
</dbReference>
<dbReference type="Proteomes" id="UP000765802">
    <property type="component" value="Unassembled WGS sequence"/>
</dbReference>
<keyword evidence="8" id="KW-0732">Signal</keyword>
<dbReference type="EC" id="3.5.2.6" evidence="6"/>
<evidence type="ECO:0000256" key="11">
    <source>
        <dbReference type="ARBA" id="ARBA00022833"/>
    </source>
</evidence>
<organism evidence="14 15">
    <name type="scientific">Flavihumibacter stibioxidans</name>
    <dbReference type="NCBI Taxonomy" id="1834163"/>
    <lineage>
        <taxon>Bacteria</taxon>
        <taxon>Pseudomonadati</taxon>
        <taxon>Bacteroidota</taxon>
        <taxon>Chitinophagia</taxon>
        <taxon>Chitinophagales</taxon>
        <taxon>Chitinophagaceae</taxon>
        <taxon>Flavihumibacter</taxon>
    </lineage>
</organism>
<dbReference type="PANTHER" id="PTHR42951">
    <property type="entry name" value="METALLO-BETA-LACTAMASE DOMAIN-CONTAINING"/>
    <property type="match status" value="1"/>
</dbReference>
<comment type="cofactor">
    <cofactor evidence="2">
        <name>Zn(2+)</name>
        <dbReference type="ChEBI" id="CHEBI:29105"/>
    </cofactor>
</comment>
<keyword evidence="15" id="KW-1185">Reference proteome</keyword>
<comment type="caution">
    <text evidence="14">The sequence shown here is derived from an EMBL/GenBank/DDBJ whole genome shotgun (WGS) entry which is preliminary data.</text>
</comment>
<keyword evidence="11" id="KW-0862">Zinc</keyword>
<dbReference type="SMART" id="SM00849">
    <property type="entry name" value="Lactamase_B"/>
    <property type="match status" value="1"/>
</dbReference>
<dbReference type="InterPro" id="IPR027843">
    <property type="entry name" value="DUF4440"/>
</dbReference>
<evidence type="ECO:0000256" key="5">
    <source>
        <dbReference type="ARBA" id="ARBA00011245"/>
    </source>
</evidence>